<dbReference type="Gene3D" id="3.40.630.30">
    <property type="match status" value="1"/>
</dbReference>
<evidence type="ECO:0000313" key="3">
    <source>
        <dbReference type="Proteomes" id="UP000261948"/>
    </source>
</evidence>
<dbReference type="InterPro" id="IPR016181">
    <property type="entry name" value="Acyl_CoA_acyltransferase"/>
</dbReference>
<accession>A0A373FNE5</accession>
<dbReference type="EMBL" id="QURR01000007">
    <property type="protein sequence ID" value="RGE45673.1"/>
    <property type="molecule type" value="Genomic_DNA"/>
</dbReference>
<gene>
    <name evidence="2" type="ORF">DZC30_06885</name>
</gene>
<dbReference type="InterPro" id="IPR000182">
    <property type="entry name" value="GNAT_dom"/>
</dbReference>
<reference evidence="2 3" key="1">
    <citation type="submission" date="2018-08" db="EMBL/GenBank/DDBJ databases">
        <title>Comamonas testosteroni strain SWCO2.</title>
        <authorList>
            <person name="Jiang N."/>
            <person name="Zhang X.Z."/>
        </authorList>
    </citation>
    <scope>NUCLEOTIDE SEQUENCE [LARGE SCALE GENOMIC DNA]</scope>
    <source>
        <strain evidence="2 3">SWCO2</strain>
    </source>
</reference>
<protein>
    <recommendedName>
        <fullName evidence="1">N-acetyltransferase domain-containing protein</fullName>
    </recommendedName>
</protein>
<name>A0A373FNE5_COMTE</name>
<feature type="domain" description="N-acetyltransferase" evidence="1">
    <location>
        <begin position="12"/>
        <end position="168"/>
    </location>
</feature>
<dbReference type="OrthoDB" id="8911693at2"/>
<dbReference type="AlphaFoldDB" id="A0A373FNE5"/>
<dbReference type="GO" id="GO:0016747">
    <property type="term" value="F:acyltransferase activity, transferring groups other than amino-acyl groups"/>
    <property type="evidence" value="ECO:0007669"/>
    <property type="project" value="InterPro"/>
</dbReference>
<comment type="caution">
    <text evidence="2">The sequence shown here is derived from an EMBL/GenBank/DDBJ whole genome shotgun (WGS) entry which is preliminary data.</text>
</comment>
<evidence type="ECO:0000259" key="1">
    <source>
        <dbReference type="PROSITE" id="PS51186"/>
    </source>
</evidence>
<dbReference type="PROSITE" id="PS51186">
    <property type="entry name" value="GNAT"/>
    <property type="match status" value="1"/>
</dbReference>
<dbReference type="SUPFAM" id="SSF55729">
    <property type="entry name" value="Acyl-CoA N-acyltransferases (Nat)"/>
    <property type="match status" value="1"/>
</dbReference>
<evidence type="ECO:0000313" key="2">
    <source>
        <dbReference type="EMBL" id="RGE45673.1"/>
    </source>
</evidence>
<dbReference type="Proteomes" id="UP000261948">
    <property type="component" value="Unassembled WGS sequence"/>
</dbReference>
<dbReference type="Pfam" id="PF00583">
    <property type="entry name" value="Acetyltransf_1"/>
    <property type="match status" value="1"/>
</dbReference>
<proteinExistence type="predicted"/>
<keyword evidence="3" id="KW-1185">Reference proteome</keyword>
<organism evidence="2 3">
    <name type="scientific">Comamonas testosteroni</name>
    <name type="common">Pseudomonas testosteroni</name>
    <dbReference type="NCBI Taxonomy" id="285"/>
    <lineage>
        <taxon>Bacteria</taxon>
        <taxon>Pseudomonadati</taxon>
        <taxon>Pseudomonadota</taxon>
        <taxon>Betaproteobacteria</taxon>
        <taxon>Burkholderiales</taxon>
        <taxon>Comamonadaceae</taxon>
        <taxon>Comamonas</taxon>
    </lineage>
</organism>
<sequence>MNAQAFLSPSDLTQRELGLDDLSMIHALHLHSTVGLGNDMVRNETRESLQQLMQKSRILGLFHGNELVAYGVLQHQLEDDELLPESLAPDPARPQLALAGICVSPPWRGRSLQRQLIMQRIAMAPANALLFSTAAPANHYSWNNLLECGFHVRDISLRYGGQMRYLMVLEPLPDYALYPDLSKELHAMDIKRQHQLLRQGWRGAQPGHSAEYLRYIPVQRRTV</sequence>